<protein>
    <submittedName>
        <fullName evidence="3">Uncharacterized protein</fullName>
    </submittedName>
</protein>
<feature type="compositionally biased region" description="Basic and acidic residues" evidence="1">
    <location>
        <begin position="168"/>
        <end position="194"/>
    </location>
</feature>
<feature type="region of interest" description="Disordered" evidence="1">
    <location>
        <begin position="1168"/>
        <end position="1197"/>
    </location>
</feature>
<feature type="region of interest" description="Disordered" evidence="1">
    <location>
        <begin position="295"/>
        <end position="356"/>
    </location>
</feature>
<feature type="compositionally biased region" description="Basic and acidic residues" evidence="1">
    <location>
        <begin position="792"/>
        <end position="804"/>
    </location>
</feature>
<gene>
    <name evidence="3" type="ORF">FPE_LOCUS27013</name>
</gene>
<feature type="compositionally biased region" description="Basic and acidic residues" evidence="1">
    <location>
        <begin position="1401"/>
        <end position="1412"/>
    </location>
</feature>
<evidence type="ECO:0000313" key="3">
    <source>
        <dbReference type="EMBL" id="CAI9779583.1"/>
    </source>
</evidence>
<feature type="compositionally biased region" description="Basic and acidic residues" evidence="1">
    <location>
        <begin position="138"/>
        <end position="148"/>
    </location>
</feature>
<proteinExistence type="predicted"/>
<feature type="compositionally biased region" description="Basic and acidic residues" evidence="1">
    <location>
        <begin position="318"/>
        <end position="329"/>
    </location>
</feature>
<organism evidence="3 4">
    <name type="scientific">Fraxinus pennsylvanica</name>
    <dbReference type="NCBI Taxonomy" id="56036"/>
    <lineage>
        <taxon>Eukaryota</taxon>
        <taxon>Viridiplantae</taxon>
        <taxon>Streptophyta</taxon>
        <taxon>Embryophyta</taxon>
        <taxon>Tracheophyta</taxon>
        <taxon>Spermatophyta</taxon>
        <taxon>Magnoliopsida</taxon>
        <taxon>eudicotyledons</taxon>
        <taxon>Gunneridae</taxon>
        <taxon>Pentapetalae</taxon>
        <taxon>asterids</taxon>
        <taxon>lamiids</taxon>
        <taxon>Lamiales</taxon>
        <taxon>Oleaceae</taxon>
        <taxon>Oleeae</taxon>
        <taxon>Fraxinus</taxon>
    </lineage>
</organism>
<keyword evidence="2" id="KW-1133">Transmembrane helix</keyword>
<feature type="compositionally biased region" description="Acidic residues" evidence="1">
    <location>
        <begin position="330"/>
        <end position="345"/>
    </location>
</feature>
<feature type="compositionally biased region" description="Basic and acidic residues" evidence="1">
    <location>
        <begin position="1187"/>
        <end position="1197"/>
    </location>
</feature>
<feature type="region of interest" description="Disordered" evidence="1">
    <location>
        <begin position="168"/>
        <end position="275"/>
    </location>
</feature>
<feature type="compositionally biased region" description="Basic and acidic residues" evidence="1">
    <location>
        <begin position="817"/>
        <end position="831"/>
    </location>
</feature>
<reference evidence="3" key="1">
    <citation type="submission" date="2023-05" db="EMBL/GenBank/DDBJ databases">
        <authorList>
            <person name="Huff M."/>
        </authorList>
    </citation>
    <scope>NUCLEOTIDE SEQUENCE</scope>
</reference>
<keyword evidence="2" id="KW-0812">Transmembrane</keyword>
<dbReference type="PANTHER" id="PTHR33870">
    <property type="entry name" value="CARDIOMYOPATHY-ASSOCIATED PROTEIN"/>
    <property type="match status" value="1"/>
</dbReference>
<evidence type="ECO:0000256" key="2">
    <source>
        <dbReference type="SAM" id="Phobius"/>
    </source>
</evidence>
<dbReference type="Proteomes" id="UP000834106">
    <property type="component" value="Chromosome 17"/>
</dbReference>
<feature type="region of interest" description="Disordered" evidence="1">
    <location>
        <begin position="1386"/>
        <end position="1437"/>
    </location>
</feature>
<dbReference type="PANTHER" id="PTHR33870:SF4">
    <property type="entry name" value="CARDIOMYOPATHY-ASSOCIATED PROTEIN"/>
    <property type="match status" value="1"/>
</dbReference>
<feature type="compositionally biased region" description="Basic and acidic residues" evidence="1">
    <location>
        <begin position="216"/>
        <end position="229"/>
    </location>
</feature>
<feature type="compositionally biased region" description="Polar residues" evidence="1">
    <location>
        <begin position="1088"/>
        <end position="1100"/>
    </location>
</feature>
<feature type="compositionally biased region" description="Polar residues" evidence="1">
    <location>
        <begin position="1069"/>
        <end position="1080"/>
    </location>
</feature>
<name>A0AAD2A1E9_9LAMI</name>
<evidence type="ECO:0000313" key="4">
    <source>
        <dbReference type="Proteomes" id="UP000834106"/>
    </source>
</evidence>
<feature type="region of interest" description="Disordered" evidence="1">
    <location>
        <begin position="117"/>
        <end position="154"/>
    </location>
</feature>
<evidence type="ECO:0000256" key="1">
    <source>
        <dbReference type="SAM" id="MobiDB-lite"/>
    </source>
</evidence>
<feature type="compositionally biased region" description="Polar residues" evidence="1">
    <location>
        <begin position="1428"/>
        <end position="1437"/>
    </location>
</feature>
<feature type="region of interest" description="Disordered" evidence="1">
    <location>
        <begin position="672"/>
        <end position="697"/>
    </location>
</feature>
<keyword evidence="2" id="KW-0472">Membrane</keyword>
<feature type="compositionally biased region" description="Low complexity" evidence="1">
    <location>
        <begin position="1051"/>
        <end position="1063"/>
    </location>
</feature>
<feature type="region of interest" description="Disordered" evidence="1">
    <location>
        <begin position="791"/>
        <end position="831"/>
    </location>
</feature>
<sequence>MGVGLLEIGVKMRKFVICTIRGCFRLVCSHPLLVGLLCFLIFLQRSFPFLFSLLASASPILICTAVLLGTLLSFGQPNLPEIEKEEKTNDGIVSLKTGLSGNSTVVERSESYSVERYDEKRSNSAEKLTAELSSEAGKTNEVDGRDSLDDTVPLIEERSREIKWENKITEEAQRESGDSRHEQERELKEEKLDNEILSENQCPPIPNDEHLESDDDKSQADSFDSERVNVDSLDSPPRSPWKRIEVEEEEKAECGILDSESDMAESSSPDASMTDIIPMLAELHPLLDEDVPQPVHLSHYGSDAASEHFPKASTGSHESADETENRVDLEVADDDNEDAEYEEDTLGDKEEQKKPAITWTEEDQKNLMDLGSSELERNQRLENLIARRRARKNMSMLLERNLIDLESVDLPFNIAPISTRRHNPFDLPHDNSGLPPIPGSAPSILLPRRNPFDIPYDSSEEKPDLIGDDFREEFMTFQPKEPVFRRHESFNVGPSIFAPNRQEKRDIKLRPYFVPEGMISEETSFSQFQRQLSELSDSKVSSVPETESIGSVGDLEDRKLAEEDISEEPEVISKTQVIEEVIYREIELISEMKDNVEEDIPREPEPISKIEDVSEYVGHGSQSSEDVESLELGQVEKRDADVDELDIQLGDMENPYEEGNVAKSEEVLATEFHSSVEAGEQRYNSSSSSSSSSEVSEMIVIGKEGDGLSTLEERRDAFPEGRDISTHPSLESANHNIISASVDDNPFKDPVYDSSPQAFRKNLTLCATSSDVHEESEHGLLPELVKQTVSVIERESEGSSRETEDSSNTIEMLTEFSKPHPVDKNESGTKNLVDIRENDIMDSEISGFDQIHVESPAEASTEETISYQHSSYQHAKGEVSSSSFTEDIHVMVDPVSEQTFKSSAEKNLVQSEEEKHSLISEEAPVIQLNTPPFTIQLPDENSIDKEEAVRFVQFQVQLSDSDVNFDVGFHHEAEERLISSHYTDQKSISRSDDELAFTDKPMNEPPFDHCNEVQEAPNTMFESIEGARTRDSLNIPDVKKLDAEVLSNVNSPSSPESISIPSEGYENKTPASLSNSNTITRGEVGNGDPSSKLDNSNFPAEAMSSNVDEYIMVEATGEIKEIDGLLSELDTVGDFDVNQCQSSLDKFEKPVDSSEESLSSPHEATDAIEHVGSSNGGFAGNDAQDSTDQKEIEHDLNSEENNSSMRIVEVRSIEDIESIFKEYKLKSMESDVVDVEPAIMHRDLVDVDADAVMPELEAQTLQDSDLVFKKIGKREIEKPIDVEPTHAELVGEETEVGAPILEVLSTEDSILVPSQGHDSIVQTHTPPDSVDDALHALESMDIQGPPSEFLAVDPIPSEDIKLVPKKVEEGNLGKILKPNLEDGSAEVRAHAVSSSNQDAESSIKEDGVKEVDTVSAEEPDCEVEIPKDTSSTTSLKD</sequence>
<feature type="region of interest" description="Disordered" evidence="1">
    <location>
        <begin position="1046"/>
        <end position="1100"/>
    </location>
</feature>
<dbReference type="EMBL" id="OU503052">
    <property type="protein sequence ID" value="CAI9779583.1"/>
    <property type="molecule type" value="Genomic_DNA"/>
</dbReference>
<feature type="transmembrane region" description="Helical" evidence="2">
    <location>
        <begin position="22"/>
        <end position="43"/>
    </location>
</feature>
<accession>A0AAD2A1E9</accession>
<keyword evidence="4" id="KW-1185">Reference proteome</keyword>